<dbReference type="InterPro" id="IPR040267">
    <property type="entry name" value="EID1-like"/>
</dbReference>
<organism evidence="1 2">
    <name type="scientific">Prunus dulcis</name>
    <name type="common">Almond</name>
    <name type="synonym">Amygdalus dulcis</name>
    <dbReference type="NCBI Taxonomy" id="3755"/>
    <lineage>
        <taxon>Eukaryota</taxon>
        <taxon>Viridiplantae</taxon>
        <taxon>Streptophyta</taxon>
        <taxon>Embryophyta</taxon>
        <taxon>Tracheophyta</taxon>
        <taxon>Spermatophyta</taxon>
        <taxon>Magnoliopsida</taxon>
        <taxon>eudicotyledons</taxon>
        <taxon>Gunneridae</taxon>
        <taxon>Pentapetalae</taxon>
        <taxon>rosids</taxon>
        <taxon>fabids</taxon>
        <taxon>Rosales</taxon>
        <taxon>Rosaceae</taxon>
        <taxon>Amygdaloideae</taxon>
        <taxon>Amygdaleae</taxon>
        <taxon>Prunus</taxon>
    </lineage>
</organism>
<dbReference type="PANTHER" id="PTHR31348">
    <property type="entry name" value="EID1-LIKE F-BOX PROTEIN 2-RELATED"/>
    <property type="match status" value="1"/>
</dbReference>
<dbReference type="PANTHER" id="PTHR31348:SF4">
    <property type="entry name" value="PHYTOCHROME A-ASSOCIATED F-BOX PROTEIN"/>
    <property type="match status" value="1"/>
</dbReference>
<name>A0AAD4ZCZ4_PRUDU</name>
<comment type="caution">
    <text evidence="1">The sequence shown here is derived from an EMBL/GenBank/DDBJ whole genome shotgun (WGS) entry which is preliminary data.</text>
</comment>
<evidence type="ECO:0000313" key="2">
    <source>
        <dbReference type="Proteomes" id="UP001054821"/>
    </source>
</evidence>
<dbReference type="EMBL" id="JAJFAZ020000002">
    <property type="protein sequence ID" value="KAI5342217.1"/>
    <property type="molecule type" value="Genomic_DNA"/>
</dbReference>
<dbReference type="Proteomes" id="UP001054821">
    <property type="component" value="Chromosome 2"/>
</dbReference>
<dbReference type="AlphaFoldDB" id="A0AAD4ZCZ4"/>
<reference evidence="1 2" key="1">
    <citation type="journal article" date="2022" name="G3 (Bethesda)">
        <title>Whole-genome sequence and methylome profiling of the almond [Prunus dulcis (Mill.) D.A. Webb] cultivar 'Nonpareil'.</title>
        <authorList>
            <person name="D'Amico-Willman K.M."/>
            <person name="Ouma W.Z."/>
            <person name="Meulia T."/>
            <person name="Sideli G.M."/>
            <person name="Gradziel T.M."/>
            <person name="Fresnedo-Ramirez J."/>
        </authorList>
    </citation>
    <scope>NUCLEOTIDE SEQUENCE [LARGE SCALE GENOMIC DNA]</scope>
    <source>
        <strain evidence="1">Clone GOH B32 T37-40</strain>
    </source>
</reference>
<keyword evidence="2" id="KW-1185">Reference proteome</keyword>
<protein>
    <submittedName>
        <fullName evidence="1">Uncharacterized protein</fullName>
    </submittedName>
</protein>
<evidence type="ECO:0000313" key="1">
    <source>
        <dbReference type="EMBL" id="KAI5342217.1"/>
    </source>
</evidence>
<proteinExistence type="predicted"/>
<sequence>MMWKKTKCCKIIPSVVSDLFLGSSAPSGYWAALHKLVVCCPVLLHSDVLIENSDFELKHELGPDENYGRLDSSLVHKLLIEPSSSQIVYDDSEAQVEAAEDQAIKIGSKLLHSRFRDRPGWVNVGEGLLGWAGGRFVGLVVPFKQVILVSPKLSVTRKTRHDYVRVFDVADELGIVGAVDFSEADELFSHGFFSNDLGFEGLGFQREEAGGMDCFRFRVRWVGQRGKLEAVVVR</sequence>
<accession>A0AAD4ZCZ4</accession>
<gene>
    <name evidence="1" type="ORF">L3X38_010092</name>
</gene>